<comment type="function">
    <text evidence="3">Removes the formyl group from the N-terminal Met of newly synthesized proteins.</text>
</comment>
<feature type="region of interest" description="Disordered" evidence="4">
    <location>
        <begin position="198"/>
        <end position="223"/>
    </location>
</feature>
<feature type="signal peptide" evidence="5">
    <location>
        <begin position="1"/>
        <end position="21"/>
    </location>
</feature>
<keyword evidence="7" id="KW-1185">Reference proteome</keyword>
<dbReference type="Pfam" id="PF01327">
    <property type="entry name" value="Pep_deformylase"/>
    <property type="match status" value="2"/>
</dbReference>
<dbReference type="InterPro" id="IPR023635">
    <property type="entry name" value="Peptide_deformylase"/>
</dbReference>
<protein>
    <recommendedName>
        <fullName evidence="2 3">Peptide deformylase</fullName>
        <ecNumber evidence="2 3">3.5.1.88</ecNumber>
    </recommendedName>
</protein>
<comment type="caution">
    <text evidence="6">The sequence shown here is derived from an EMBL/GenBank/DDBJ whole genome shotgun (WGS) entry which is preliminary data.</text>
</comment>
<evidence type="ECO:0000256" key="5">
    <source>
        <dbReference type="SAM" id="SignalP"/>
    </source>
</evidence>
<keyword evidence="5" id="KW-0732">Signal</keyword>
<dbReference type="EC" id="3.5.1.88" evidence="2 3"/>
<dbReference type="Proteomes" id="UP001165060">
    <property type="component" value="Unassembled WGS sequence"/>
</dbReference>
<keyword evidence="3" id="KW-0479">Metal-binding</keyword>
<gene>
    <name evidence="6" type="ORF">TeGR_g9012</name>
</gene>
<sequence>MLPRPPLLLLLMFLSLSSPFALLPSLGPSSTRQLPRPLSRLLSTSPPEPTTEEVDPGITPGTDLRVVKYPHPSLRAANAPVTDAEIEDGSIKQIAKEMFLVMYKSEGVGLAAPQVNVNKGCLSFPGMGGHVRRHKWIKVSGTNLQGKPVKRKFEGWEARVFQHEYDHLEGVVYVDRLDEEDREEVGGRLGELRDIYKEENGGDEGEGDIREQIVVGEEEAPAP</sequence>
<feature type="region of interest" description="Disordered" evidence="4">
    <location>
        <begin position="29"/>
        <end position="62"/>
    </location>
</feature>
<feature type="compositionally biased region" description="Low complexity" evidence="4">
    <location>
        <begin position="29"/>
        <end position="45"/>
    </location>
</feature>
<dbReference type="InterPro" id="IPR036821">
    <property type="entry name" value="Peptide_deformylase_sf"/>
</dbReference>
<dbReference type="CDD" id="cd00487">
    <property type="entry name" value="Pep_deformylase"/>
    <property type="match status" value="1"/>
</dbReference>
<evidence type="ECO:0000313" key="6">
    <source>
        <dbReference type="EMBL" id="GMI57939.1"/>
    </source>
</evidence>
<proteinExistence type="inferred from homology"/>
<accession>A0ABQ6NDX2</accession>
<comment type="catalytic activity">
    <reaction evidence="3">
        <text>N-terminal N-formyl-L-methionyl-[peptide] + H2O = N-terminal L-methionyl-[peptide] + formate</text>
        <dbReference type="Rhea" id="RHEA:24420"/>
        <dbReference type="Rhea" id="RHEA-COMP:10639"/>
        <dbReference type="Rhea" id="RHEA-COMP:10640"/>
        <dbReference type="ChEBI" id="CHEBI:15377"/>
        <dbReference type="ChEBI" id="CHEBI:15740"/>
        <dbReference type="ChEBI" id="CHEBI:49298"/>
        <dbReference type="ChEBI" id="CHEBI:64731"/>
        <dbReference type="EC" id="3.5.1.88"/>
    </reaction>
</comment>
<evidence type="ECO:0000256" key="4">
    <source>
        <dbReference type="SAM" id="MobiDB-lite"/>
    </source>
</evidence>
<evidence type="ECO:0000256" key="3">
    <source>
        <dbReference type="RuleBase" id="RU362111"/>
    </source>
</evidence>
<dbReference type="Gene3D" id="3.90.45.10">
    <property type="entry name" value="Peptide deformylase"/>
    <property type="match status" value="2"/>
</dbReference>
<evidence type="ECO:0000313" key="7">
    <source>
        <dbReference type="Proteomes" id="UP001165060"/>
    </source>
</evidence>
<dbReference type="PANTHER" id="PTHR10458">
    <property type="entry name" value="PEPTIDE DEFORMYLASE"/>
    <property type="match status" value="1"/>
</dbReference>
<feature type="chain" id="PRO_5047441145" description="Peptide deformylase" evidence="5">
    <location>
        <begin position="22"/>
        <end position="223"/>
    </location>
</feature>
<evidence type="ECO:0000256" key="2">
    <source>
        <dbReference type="ARBA" id="ARBA00012175"/>
    </source>
</evidence>
<keyword evidence="3" id="KW-0648">Protein biosynthesis</keyword>
<evidence type="ECO:0000256" key="1">
    <source>
        <dbReference type="ARBA" id="ARBA00010759"/>
    </source>
</evidence>
<reference evidence="6 7" key="1">
    <citation type="journal article" date="2023" name="Commun. Biol.">
        <title>Genome analysis of Parmales, the sister group of diatoms, reveals the evolutionary specialization of diatoms from phago-mixotrophs to photoautotrophs.</title>
        <authorList>
            <person name="Ban H."/>
            <person name="Sato S."/>
            <person name="Yoshikawa S."/>
            <person name="Yamada K."/>
            <person name="Nakamura Y."/>
            <person name="Ichinomiya M."/>
            <person name="Sato N."/>
            <person name="Blanc-Mathieu R."/>
            <person name="Endo H."/>
            <person name="Kuwata A."/>
            <person name="Ogata H."/>
        </authorList>
    </citation>
    <scope>NUCLEOTIDE SEQUENCE [LARGE SCALE GENOMIC DNA]</scope>
</reference>
<name>A0ABQ6NDX2_9STRA</name>
<dbReference type="PANTHER" id="PTHR10458:SF22">
    <property type="entry name" value="PEPTIDE DEFORMYLASE"/>
    <property type="match status" value="1"/>
</dbReference>
<dbReference type="EMBL" id="BRYB01006451">
    <property type="protein sequence ID" value="GMI57939.1"/>
    <property type="molecule type" value="Genomic_DNA"/>
</dbReference>
<comment type="similarity">
    <text evidence="1 3">Belongs to the polypeptide deformylase family.</text>
</comment>
<organism evidence="6 7">
    <name type="scientific">Tetraparma gracilis</name>
    <dbReference type="NCBI Taxonomy" id="2962635"/>
    <lineage>
        <taxon>Eukaryota</taxon>
        <taxon>Sar</taxon>
        <taxon>Stramenopiles</taxon>
        <taxon>Ochrophyta</taxon>
        <taxon>Bolidophyceae</taxon>
        <taxon>Parmales</taxon>
        <taxon>Triparmaceae</taxon>
        <taxon>Tetraparma</taxon>
    </lineage>
</organism>
<keyword evidence="3" id="KW-0378">Hydrolase</keyword>
<dbReference type="HAMAP" id="MF_00163">
    <property type="entry name" value="Pep_deformylase"/>
    <property type="match status" value="1"/>
</dbReference>
<dbReference type="SUPFAM" id="SSF56420">
    <property type="entry name" value="Peptide deformylase"/>
    <property type="match status" value="1"/>
</dbReference>
<dbReference type="PRINTS" id="PR01576">
    <property type="entry name" value="PDEFORMYLASE"/>
</dbReference>